<dbReference type="PANTHER" id="PTHR11109:SF7">
    <property type="entry name" value="GTP CYCLOHYDROLASE 1"/>
    <property type="match status" value="1"/>
</dbReference>
<feature type="binding site" evidence="6">
    <location>
        <position position="253"/>
    </location>
    <ligand>
        <name>Zn(2+)</name>
        <dbReference type="ChEBI" id="CHEBI:29105"/>
    </ligand>
</feature>
<dbReference type="GO" id="GO:0006729">
    <property type="term" value="P:tetrahydrobiopterin biosynthetic process"/>
    <property type="evidence" value="ECO:0007669"/>
    <property type="project" value="TreeGrafter"/>
</dbReference>
<comment type="pathway">
    <text evidence="2 6">Cofactor biosynthesis; 7,8-dihydroneopterin triphosphate biosynthesis; 7,8-dihydroneopterin triphosphate from GTP: step 1/1.</text>
</comment>
<dbReference type="GO" id="GO:0003934">
    <property type="term" value="F:GTP cyclohydrolase I activity"/>
    <property type="evidence" value="ECO:0007669"/>
    <property type="project" value="UniProtKB-UniRule"/>
</dbReference>
<dbReference type="InterPro" id="IPR018234">
    <property type="entry name" value="GTP_CycHdrlase_I_CS"/>
</dbReference>
<keyword evidence="6" id="KW-0862">Zinc</keyword>
<dbReference type="InterPro" id="IPR020602">
    <property type="entry name" value="GTP_CycHdrlase_I_dom"/>
</dbReference>
<dbReference type="PROSITE" id="PS00859">
    <property type="entry name" value="GTP_CYCLOHYDROL_1_1"/>
    <property type="match status" value="1"/>
</dbReference>
<dbReference type="GO" id="GO:0046654">
    <property type="term" value="P:tetrahydrofolate biosynthetic process"/>
    <property type="evidence" value="ECO:0007669"/>
    <property type="project" value="UniProtKB-UniRule"/>
</dbReference>
<dbReference type="AlphaFoldDB" id="S3NWN3"/>
<protein>
    <recommendedName>
        <fullName evidence="6">GTP cyclohydrolase 1</fullName>
        <ecNumber evidence="6">3.5.4.16</ecNumber>
    </recommendedName>
    <alternativeName>
        <fullName evidence="6">GTP cyclohydrolase I</fullName>
        <shortName evidence="6">GTP-CH-I</shortName>
    </alternativeName>
</protein>
<dbReference type="GO" id="GO:0008270">
    <property type="term" value="F:zinc ion binding"/>
    <property type="evidence" value="ECO:0007669"/>
    <property type="project" value="UniProtKB-UniRule"/>
</dbReference>
<feature type="binding site" evidence="6">
    <location>
        <position position="182"/>
    </location>
    <ligand>
        <name>Zn(2+)</name>
        <dbReference type="ChEBI" id="CHEBI:29105"/>
    </ligand>
</feature>
<evidence type="ECO:0000256" key="5">
    <source>
        <dbReference type="ARBA" id="ARBA00022801"/>
    </source>
</evidence>
<dbReference type="Gene3D" id="1.10.286.10">
    <property type="match status" value="1"/>
</dbReference>
<comment type="similarity">
    <text evidence="3 6">Belongs to the GTP cyclohydrolase I family.</text>
</comment>
<dbReference type="InterPro" id="IPR043134">
    <property type="entry name" value="GTP-CH-I_N"/>
</dbReference>
<dbReference type="GO" id="GO:0005737">
    <property type="term" value="C:cytoplasm"/>
    <property type="evidence" value="ECO:0007669"/>
    <property type="project" value="TreeGrafter"/>
</dbReference>
<reference evidence="8 9" key="1">
    <citation type="submission" date="2013-06" db="EMBL/GenBank/DDBJ databases">
        <title>The Genome Sequence of Acinetobacter rudis CIP 110305.</title>
        <authorList>
            <consortium name="The Broad Institute Genome Sequencing Platform"/>
            <consortium name="The Broad Institute Genome Sequencing Center for Infectious Disease"/>
            <person name="Cerqueira G."/>
            <person name="Feldgarden M."/>
            <person name="Courvalin P."/>
            <person name="Perichon B."/>
            <person name="Grillot-Courvalin C."/>
            <person name="Clermont D."/>
            <person name="Rocha E."/>
            <person name="Yoon E.-J."/>
            <person name="Nemec A."/>
            <person name="Young S.K."/>
            <person name="Zeng Q."/>
            <person name="Gargeya S."/>
            <person name="Fitzgerald M."/>
            <person name="Abouelleil A."/>
            <person name="Alvarado L."/>
            <person name="Berlin A.M."/>
            <person name="Chapman S.B."/>
            <person name="Dewar J."/>
            <person name="Goldberg J."/>
            <person name="Griggs A."/>
            <person name="Gujja S."/>
            <person name="Hansen M."/>
            <person name="Howarth C."/>
            <person name="Imamovic A."/>
            <person name="Larimer J."/>
            <person name="McCowan C."/>
            <person name="Murphy C."/>
            <person name="Pearson M."/>
            <person name="Priest M."/>
            <person name="Roberts A."/>
            <person name="Saif S."/>
            <person name="Shea T."/>
            <person name="Sykes S."/>
            <person name="Wortman J."/>
            <person name="Nusbaum C."/>
            <person name="Birren B."/>
        </authorList>
    </citation>
    <scope>NUCLEOTIDE SEQUENCE [LARGE SCALE GENOMIC DNA]</scope>
    <source>
        <strain evidence="8 9">CIP 110305</strain>
    </source>
</reference>
<evidence type="ECO:0000313" key="9">
    <source>
        <dbReference type="Proteomes" id="UP000014568"/>
    </source>
</evidence>
<dbReference type="SUPFAM" id="SSF55620">
    <property type="entry name" value="Tetrahydrobiopterin biosynthesis enzymes-like"/>
    <property type="match status" value="1"/>
</dbReference>
<dbReference type="Gene3D" id="3.30.1130.10">
    <property type="match status" value="1"/>
</dbReference>
<comment type="caution">
    <text evidence="8">The sequence shown here is derived from an EMBL/GenBank/DDBJ whole genome shotgun (WGS) entry which is preliminary data.</text>
</comment>
<dbReference type="PROSITE" id="PS00860">
    <property type="entry name" value="GTP_CYCLOHYDROL_1_2"/>
    <property type="match status" value="1"/>
</dbReference>
<dbReference type="RefSeq" id="WP_016657204.1">
    <property type="nucleotide sequence ID" value="NZ_KE340354.1"/>
</dbReference>
<dbReference type="InterPro" id="IPR043133">
    <property type="entry name" value="GTP-CH-I_C/QueF"/>
</dbReference>
<keyword evidence="6" id="KW-0342">GTP-binding</keyword>
<keyword evidence="4 6" id="KW-0554">One-carbon metabolism</keyword>
<accession>S3NWN3</accession>
<dbReference type="Pfam" id="PF01227">
    <property type="entry name" value="GTP_cyclohydroI"/>
    <property type="match status" value="1"/>
</dbReference>
<dbReference type="NCBIfam" id="NF006825">
    <property type="entry name" value="PRK09347.1-2"/>
    <property type="match status" value="1"/>
</dbReference>
<gene>
    <name evidence="6" type="primary">folE</name>
    <name evidence="8" type="ORF">F945_02819</name>
</gene>
<evidence type="ECO:0000256" key="4">
    <source>
        <dbReference type="ARBA" id="ARBA00022563"/>
    </source>
</evidence>
<dbReference type="HOGENOM" id="CLU_942088_0_0_6"/>
<dbReference type="Proteomes" id="UP000014568">
    <property type="component" value="Unassembled WGS sequence"/>
</dbReference>
<evidence type="ECO:0000313" key="8">
    <source>
        <dbReference type="EMBL" id="EPF71056.1"/>
    </source>
</evidence>
<dbReference type="PANTHER" id="PTHR11109">
    <property type="entry name" value="GTP CYCLOHYDROLASE I"/>
    <property type="match status" value="1"/>
</dbReference>
<dbReference type="STRING" id="632955.GCA_000829675_00638"/>
<organism evidence="8 9">
    <name type="scientific">Acinetobacter rudis CIP 110305</name>
    <dbReference type="NCBI Taxonomy" id="421052"/>
    <lineage>
        <taxon>Bacteria</taxon>
        <taxon>Pseudomonadati</taxon>
        <taxon>Pseudomonadota</taxon>
        <taxon>Gammaproteobacteria</taxon>
        <taxon>Moraxellales</taxon>
        <taxon>Moraxellaceae</taxon>
        <taxon>Acinetobacter</taxon>
    </lineage>
</organism>
<proteinExistence type="inferred from homology"/>
<feature type="binding site" evidence="6">
    <location>
        <position position="185"/>
    </location>
    <ligand>
        <name>Zn(2+)</name>
        <dbReference type="ChEBI" id="CHEBI:29105"/>
    </ligand>
</feature>
<dbReference type="FunFam" id="3.30.1130.10:FF:000001">
    <property type="entry name" value="GTP cyclohydrolase 1"/>
    <property type="match status" value="1"/>
</dbReference>
<evidence type="ECO:0000256" key="1">
    <source>
        <dbReference type="ARBA" id="ARBA00001052"/>
    </source>
</evidence>
<dbReference type="GO" id="GO:0005525">
    <property type="term" value="F:GTP binding"/>
    <property type="evidence" value="ECO:0007669"/>
    <property type="project" value="UniProtKB-KW"/>
</dbReference>
<feature type="domain" description="GTP cyclohydrolase I" evidence="7">
    <location>
        <begin position="115"/>
        <end position="289"/>
    </location>
</feature>
<dbReference type="GO" id="GO:0006730">
    <property type="term" value="P:one-carbon metabolic process"/>
    <property type="evidence" value="ECO:0007669"/>
    <property type="project" value="UniProtKB-UniRule"/>
</dbReference>
<evidence type="ECO:0000256" key="6">
    <source>
        <dbReference type="HAMAP-Rule" id="MF_00223"/>
    </source>
</evidence>
<name>S3NWN3_9GAMM</name>
<evidence type="ECO:0000256" key="3">
    <source>
        <dbReference type="ARBA" id="ARBA00008085"/>
    </source>
</evidence>
<comment type="catalytic activity">
    <reaction evidence="1 6">
        <text>GTP + H2O = 7,8-dihydroneopterin 3'-triphosphate + formate + H(+)</text>
        <dbReference type="Rhea" id="RHEA:17473"/>
        <dbReference type="ChEBI" id="CHEBI:15377"/>
        <dbReference type="ChEBI" id="CHEBI:15378"/>
        <dbReference type="ChEBI" id="CHEBI:15740"/>
        <dbReference type="ChEBI" id="CHEBI:37565"/>
        <dbReference type="ChEBI" id="CHEBI:58462"/>
        <dbReference type="EC" id="3.5.4.16"/>
    </reaction>
</comment>
<comment type="subunit">
    <text evidence="6">Homopolymer.</text>
</comment>
<dbReference type="HAMAP" id="MF_00223">
    <property type="entry name" value="FolE"/>
    <property type="match status" value="1"/>
</dbReference>
<dbReference type="EC" id="3.5.4.16" evidence="6"/>
<dbReference type="InterPro" id="IPR001474">
    <property type="entry name" value="GTP_CycHdrlase_I"/>
</dbReference>
<dbReference type="PATRIC" id="fig|421052.3.peg.2755"/>
<dbReference type="NCBIfam" id="NF006826">
    <property type="entry name" value="PRK09347.1-3"/>
    <property type="match status" value="1"/>
</dbReference>
<dbReference type="NCBIfam" id="TIGR00063">
    <property type="entry name" value="folE"/>
    <property type="match status" value="1"/>
</dbReference>
<dbReference type="EMBL" id="ATGI01000034">
    <property type="protein sequence ID" value="EPF71056.1"/>
    <property type="molecule type" value="Genomic_DNA"/>
</dbReference>
<keyword evidence="5 6" id="KW-0378">Hydrolase</keyword>
<dbReference type="UniPathway" id="UPA00848">
    <property type="reaction ID" value="UER00151"/>
</dbReference>
<keyword evidence="6" id="KW-0479">Metal-binding</keyword>
<keyword evidence="6" id="KW-0547">Nucleotide-binding</keyword>
<keyword evidence="9" id="KW-1185">Reference proteome</keyword>
<evidence type="ECO:0000256" key="2">
    <source>
        <dbReference type="ARBA" id="ARBA00005080"/>
    </source>
</evidence>
<dbReference type="eggNOG" id="COG0302">
    <property type="taxonomic scope" value="Bacteria"/>
</dbReference>
<evidence type="ECO:0000259" key="7">
    <source>
        <dbReference type="Pfam" id="PF01227"/>
    </source>
</evidence>
<sequence>MIEQSEFNLVLEKLADNLKATWSNKTISLYPAHFRLAAVINMLSLLGCKVKVATDINDADLILSFEDSDLGHLSLATKLATIHDLPVAVLPIQEECTLPWEVASDSFVELVSPVISNLLEVIADDPEREGLIETPLRVAKAWKTWVSGYEQDPAEILKVFEDGAEGCDEMVIVKDIPIYSKCEHHLADIFGTATIAYIPNGKVVGLSKLSRLAELYARRLQVQERMTNQIADALETHLGAKGVAVLIRARHMCMESRGLCQQGHHTITMAVRGLLLTDLKARGEFMHLANSLATA</sequence>